<dbReference type="InterPro" id="IPR027417">
    <property type="entry name" value="P-loop_NTPase"/>
</dbReference>
<dbReference type="PANTHER" id="PTHR10046">
    <property type="entry name" value="ATP DEPENDENT LON PROTEASE FAMILY MEMBER"/>
    <property type="match status" value="1"/>
</dbReference>
<accession>A0A410H2J5</accession>
<dbReference type="Gene3D" id="1.10.8.60">
    <property type="match status" value="1"/>
</dbReference>
<dbReference type="InterPro" id="IPR020568">
    <property type="entry name" value="Ribosomal_Su5_D2-typ_SF"/>
</dbReference>
<keyword evidence="2" id="KW-0378">Hydrolase</keyword>
<dbReference type="Proteomes" id="UP000285478">
    <property type="component" value="Chromosome"/>
</dbReference>
<dbReference type="AlphaFoldDB" id="A0A410H2J5"/>
<keyword evidence="2" id="KW-0720">Serine protease</keyword>
<dbReference type="GO" id="GO:0004176">
    <property type="term" value="F:ATP-dependent peptidase activity"/>
    <property type="evidence" value="ECO:0007669"/>
    <property type="project" value="UniProtKB-UniRule"/>
</dbReference>
<proteinExistence type="inferred from homology"/>
<evidence type="ECO:0000313" key="5">
    <source>
        <dbReference type="Proteomes" id="UP000285478"/>
    </source>
</evidence>
<dbReference type="GO" id="GO:0030163">
    <property type="term" value="P:protein catabolic process"/>
    <property type="evidence" value="ECO:0007669"/>
    <property type="project" value="InterPro"/>
</dbReference>
<comment type="catalytic activity">
    <reaction evidence="2">
        <text>Hydrolysis of proteins in presence of ATP.</text>
        <dbReference type="EC" id="3.4.21.53"/>
    </reaction>
</comment>
<dbReference type="SUPFAM" id="SSF54211">
    <property type="entry name" value="Ribosomal protein S5 domain 2-like"/>
    <property type="match status" value="1"/>
</dbReference>
<dbReference type="Pfam" id="PF20436">
    <property type="entry name" value="LonB_AAA-LID"/>
    <property type="match status" value="1"/>
</dbReference>
<dbReference type="PROSITE" id="PS51786">
    <property type="entry name" value="LON_PROTEOLYTIC"/>
    <property type="match status" value="1"/>
</dbReference>
<evidence type="ECO:0000256" key="2">
    <source>
        <dbReference type="PROSITE-ProRule" id="PRU01122"/>
    </source>
</evidence>
<dbReference type="SUPFAM" id="SSF52540">
    <property type="entry name" value="P-loop containing nucleoside triphosphate hydrolases"/>
    <property type="match status" value="1"/>
</dbReference>
<dbReference type="InterPro" id="IPR041699">
    <property type="entry name" value="AAA_32"/>
</dbReference>
<dbReference type="InterPro" id="IPR027065">
    <property type="entry name" value="Lon_Prtase"/>
</dbReference>
<dbReference type="GO" id="GO:0006508">
    <property type="term" value="P:proteolysis"/>
    <property type="evidence" value="ECO:0007669"/>
    <property type="project" value="UniProtKB-KW"/>
</dbReference>
<dbReference type="GO" id="GO:0005524">
    <property type="term" value="F:ATP binding"/>
    <property type="evidence" value="ECO:0007669"/>
    <property type="project" value="UniProtKB-KW"/>
</dbReference>
<reference evidence="4 5" key="1">
    <citation type="journal article" date="2018" name="Environ. Microbiol.">
        <title>Genomes of ubiquitous marine and hypersaline Hydrogenovibrio, Thiomicrorhabdus and Thiomicrospira spp. encode a diversity of mechanisms to sustain chemolithoautotrophy in heterogeneous environments.</title>
        <authorList>
            <person name="Scott K.M."/>
            <person name="Williams J."/>
            <person name="Porter C.M.B."/>
            <person name="Russel S."/>
            <person name="Harmer T.L."/>
            <person name="Paul J.H."/>
            <person name="Antonen K.M."/>
            <person name="Bridges M.K."/>
            <person name="Camper G.J."/>
            <person name="Campla C.K."/>
            <person name="Casella L.G."/>
            <person name="Chase E."/>
            <person name="Conrad J.W."/>
            <person name="Cruz M.C."/>
            <person name="Dunlap D.S."/>
            <person name="Duran L."/>
            <person name="Fahsbender E.M."/>
            <person name="Goldsmith D.B."/>
            <person name="Keeley R.F."/>
            <person name="Kondoff M.R."/>
            <person name="Kussy B.I."/>
            <person name="Lane M.K."/>
            <person name="Lawler S."/>
            <person name="Leigh B.A."/>
            <person name="Lewis C."/>
            <person name="Lostal L.M."/>
            <person name="Marking D."/>
            <person name="Mancera P.A."/>
            <person name="McClenthan E.C."/>
            <person name="McIntyre E.A."/>
            <person name="Mine J.A."/>
            <person name="Modi S."/>
            <person name="Moore B.D."/>
            <person name="Morgan W.A."/>
            <person name="Nelson K.M."/>
            <person name="Nguyen K.N."/>
            <person name="Ogburn N."/>
            <person name="Parrino D.G."/>
            <person name="Pedapudi A.D."/>
            <person name="Pelham R.P."/>
            <person name="Preece A.M."/>
            <person name="Rampersad E.A."/>
            <person name="Richardson J.C."/>
            <person name="Rodgers C.M."/>
            <person name="Schaffer B.L."/>
            <person name="Sheridan N.E."/>
            <person name="Solone M.R."/>
            <person name="Staley Z.R."/>
            <person name="Tabuchi M."/>
            <person name="Waide R.J."/>
            <person name="Wanjugi P.W."/>
            <person name="Young S."/>
            <person name="Clum A."/>
            <person name="Daum C."/>
            <person name="Huntemann M."/>
            <person name="Ivanova N."/>
            <person name="Kyrpides N."/>
            <person name="Mikhailova N."/>
            <person name="Palaniappan K."/>
            <person name="Pillay M."/>
            <person name="Reddy T.B.K."/>
            <person name="Shapiro N."/>
            <person name="Stamatis D."/>
            <person name="Varghese N."/>
            <person name="Woyke T."/>
            <person name="Boden R."/>
            <person name="Freyermuth S.K."/>
            <person name="Kerfeld C.A."/>
        </authorList>
    </citation>
    <scope>NUCLEOTIDE SEQUENCE [LARGE SCALE GENOMIC DNA]</scope>
    <source>
        <strain evidence="4 5">JR-2</strain>
    </source>
</reference>
<dbReference type="Pfam" id="PF05362">
    <property type="entry name" value="Lon_C"/>
    <property type="match status" value="1"/>
</dbReference>
<feature type="domain" description="Lon proteolytic" evidence="3">
    <location>
        <begin position="564"/>
        <end position="759"/>
    </location>
</feature>
<dbReference type="Gene3D" id="3.40.50.300">
    <property type="entry name" value="P-loop containing nucleotide triphosphate hydrolases"/>
    <property type="match status" value="2"/>
</dbReference>
<dbReference type="EMBL" id="CP035033">
    <property type="protein sequence ID" value="QAB15145.1"/>
    <property type="molecule type" value="Genomic_DNA"/>
</dbReference>
<dbReference type="KEGG" id="htr:EPV75_05405"/>
<keyword evidence="1 2" id="KW-0645">Protease</keyword>
<dbReference type="PRINTS" id="PR00830">
    <property type="entry name" value="ENDOLAPTASE"/>
</dbReference>
<feature type="active site" evidence="2">
    <location>
        <position position="697"/>
    </location>
</feature>
<name>A0A410H2J5_9GAMM</name>
<evidence type="ECO:0000313" key="4">
    <source>
        <dbReference type="EMBL" id="QAB15145.1"/>
    </source>
</evidence>
<evidence type="ECO:0000256" key="1">
    <source>
        <dbReference type="ARBA" id="ARBA00022670"/>
    </source>
</evidence>
<dbReference type="Gene3D" id="3.30.230.10">
    <property type="match status" value="1"/>
</dbReference>
<dbReference type="InterPro" id="IPR046843">
    <property type="entry name" value="LonB_AAA-LID"/>
</dbReference>
<dbReference type="RefSeq" id="WP_128384719.1">
    <property type="nucleotide sequence ID" value="NZ_CP035033.1"/>
</dbReference>
<gene>
    <name evidence="4" type="ORF">EPV75_05405</name>
</gene>
<sequence>MRKLSAPELYRFTQINSEEFHVSESDTKEFMQRFHPRAFQSLNFGLHLKRNQNHIFIMGEPGVGRIGMTKSMLREAAKRKDIPQDVVLVSDFSEANKTQYLYFQAGHGHGFKQAVEELITQLKTQLPVVFDGHAYQLKNQQLENELAQKQESALEPALDLAESLNIEVQQNENNFVLFAVVEGERLRMADLKKLDEPLQRYFMDGLDQVEEALNKGLTHFPFLQHEFMDAGKKLNTQVANEHLEPLVDSLKMEFGENPKIKDYLDSLKEAIVSKLHLFWDQSAEQVTSAAQTSMEELLAEQSGMSVFEVNLLIDHSGLKHAPVIYEQNATMPKLFGYTINSASANATDTLTLAMNHQAGLLQKANGGFLMLSVQSVLKDPEIWSHLKAALMSKRLTFEIPSSSSVVPYHLPDYPLDVTLVLIGQAQHFYALQEIDAQFNRLFKVQVEFEVELERTPEHELVLAKQLASEVEAWEDLPVRPSALERLIEYASRLVESQGRLYTNKAILRDVLAEANAFARAHDKGEVTREIIEDTILQRDFHTGLMEDYYHRAIIEEQVLIKVSGHHVGMVNGLTVLTVGRQSFGQPVRITAQASAGDEGVVDIEREIEMAGPIHSKGMLILSGYVRGRYMKLKPLGFSASIVMEQTYDGVEGDSASSAELLALISSLSQVPLRQDIAVTGSVNQFGEIQPIGGVNEKVEGFFKVCKARGLTGQQGVIIPEANTKHLMLNAEVRGAVEKGDFHVYAMSHIDDALGLLTDMPVGEEREDGTFPEGSINARVMKSLEKMNEKDSDHHH</sequence>
<feature type="active site" evidence="2">
    <location>
        <position position="654"/>
    </location>
</feature>
<organism evidence="4 5">
    <name type="scientific">Hydrogenovibrio thermophilus</name>
    <dbReference type="NCBI Taxonomy" id="265883"/>
    <lineage>
        <taxon>Bacteria</taxon>
        <taxon>Pseudomonadati</taxon>
        <taxon>Pseudomonadota</taxon>
        <taxon>Gammaproteobacteria</taxon>
        <taxon>Thiotrichales</taxon>
        <taxon>Piscirickettsiaceae</taxon>
        <taxon>Hydrogenovibrio</taxon>
    </lineage>
</organism>
<dbReference type="InterPro" id="IPR014721">
    <property type="entry name" value="Ribsml_uS5_D2-typ_fold_subgr"/>
</dbReference>
<dbReference type="InterPro" id="IPR008269">
    <property type="entry name" value="Lon_proteolytic"/>
</dbReference>
<dbReference type="EC" id="3.4.21.53" evidence="2"/>
<evidence type="ECO:0000259" key="3">
    <source>
        <dbReference type="PROSITE" id="PS51786"/>
    </source>
</evidence>
<keyword evidence="4" id="KW-0547">Nucleotide-binding</keyword>
<protein>
    <recommendedName>
        <fullName evidence="2">endopeptidase La</fullName>
        <ecNumber evidence="2">3.4.21.53</ecNumber>
    </recommendedName>
</protein>
<dbReference type="Pfam" id="PF13654">
    <property type="entry name" value="AAA_32"/>
    <property type="match status" value="1"/>
</dbReference>
<keyword evidence="5" id="KW-1185">Reference proteome</keyword>
<keyword evidence="4" id="KW-0067">ATP-binding</keyword>
<dbReference type="GO" id="GO:0004252">
    <property type="term" value="F:serine-type endopeptidase activity"/>
    <property type="evidence" value="ECO:0007669"/>
    <property type="project" value="UniProtKB-UniRule"/>
</dbReference>
<comment type="similarity">
    <text evidence="2">Belongs to the peptidase S16 family.</text>
</comment>